<organism evidence="2">
    <name type="scientific">Siphoviridae sp. ctKFk2</name>
    <dbReference type="NCBI Taxonomy" id="2827841"/>
    <lineage>
        <taxon>Viruses</taxon>
        <taxon>Duplodnaviria</taxon>
        <taxon>Heunggongvirae</taxon>
        <taxon>Uroviricota</taxon>
        <taxon>Caudoviricetes</taxon>
    </lineage>
</organism>
<keyword evidence="1" id="KW-1133">Transmembrane helix</keyword>
<feature type="transmembrane region" description="Helical" evidence="1">
    <location>
        <begin position="20"/>
        <end position="41"/>
    </location>
</feature>
<keyword evidence="1" id="KW-0472">Membrane</keyword>
<name>A0A8S5T0U8_9CAUD</name>
<accession>A0A8S5T0U8</accession>
<proteinExistence type="predicted"/>
<evidence type="ECO:0000313" key="2">
    <source>
        <dbReference type="EMBL" id="DAF56846.1"/>
    </source>
</evidence>
<evidence type="ECO:0000256" key="1">
    <source>
        <dbReference type="SAM" id="Phobius"/>
    </source>
</evidence>
<dbReference type="EMBL" id="BK032722">
    <property type="protein sequence ID" value="DAF56846.1"/>
    <property type="molecule type" value="Genomic_DNA"/>
</dbReference>
<protein>
    <submittedName>
        <fullName evidence="2">Uncharacterized protein</fullName>
    </submittedName>
</protein>
<reference evidence="2" key="1">
    <citation type="journal article" date="2021" name="Proc. Natl. Acad. Sci. U.S.A.">
        <title>A Catalog of Tens of Thousands of Viruses from Human Metagenomes Reveals Hidden Associations with Chronic Diseases.</title>
        <authorList>
            <person name="Tisza M.J."/>
            <person name="Buck C.B."/>
        </authorList>
    </citation>
    <scope>NUCLEOTIDE SEQUENCE</scope>
    <source>
        <strain evidence="2">CtKFk2</strain>
    </source>
</reference>
<sequence length="254" mass="29060">MIKYENRVKKGEVEVFWVGLIIRVISAASFCLGIITCLFSIKTGLIMVLSGIVFWNVGAKLLEIGEKNNQFTDRNQCNQWTEGGIEAEKGTQRIINKPIDYSGIPYALSAGWESSDNRYQALTDISYMNEFLKEARKLGNIKQKLEICTEEVLWDGVCVSTLEKLPRTKTGKVPKYIVKLWFSTRDGMEFEPPDHYYGDIYYMQDGTIGKAWLVCRIKKKMYCIYIGLVGTSLVIKKIETNASKKGEKEIIYKR</sequence>
<keyword evidence="1" id="KW-0812">Transmembrane</keyword>